<accession>A0A8J7MRS3</accession>
<feature type="domain" description="EamA" evidence="7">
    <location>
        <begin position="150"/>
        <end position="281"/>
    </location>
</feature>
<name>A0A8J7MRS3_9RHOB</name>
<evidence type="ECO:0000256" key="1">
    <source>
        <dbReference type="ARBA" id="ARBA00004141"/>
    </source>
</evidence>
<dbReference type="InterPro" id="IPR000620">
    <property type="entry name" value="EamA_dom"/>
</dbReference>
<comment type="subcellular location">
    <subcellularLocation>
        <location evidence="1">Membrane</location>
        <topology evidence="1">Multi-pass membrane protein</topology>
    </subcellularLocation>
</comment>
<dbReference type="InterPro" id="IPR037185">
    <property type="entry name" value="EmrE-like"/>
</dbReference>
<evidence type="ECO:0000256" key="3">
    <source>
        <dbReference type="ARBA" id="ARBA00022692"/>
    </source>
</evidence>
<feature type="transmembrane region" description="Helical" evidence="6">
    <location>
        <begin position="124"/>
        <end position="144"/>
    </location>
</feature>
<feature type="transmembrane region" description="Helical" evidence="6">
    <location>
        <begin position="43"/>
        <end position="66"/>
    </location>
</feature>
<evidence type="ECO:0000313" key="8">
    <source>
        <dbReference type="EMBL" id="MBL4927599.1"/>
    </source>
</evidence>
<dbReference type="PANTHER" id="PTHR22911">
    <property type="entry name" value="ACYL-MALONYL CONDENSING ENZYME-RELATED"/>
    <property type="match status" value="1"/>
</dbReference>
<dbReference type="Pfam" id="PF00892">
    <property type="entry name" value="EamA"/>
    <property type="match status" value="2"/>
</dbReference>
<feature type="transmembrane region" description="Helical" evidence="6">
    <location>
        <begin position="239"/>
        <end position="259"/>
    </location>
</feature>
<gene>
    <name evidence="8" type="ORF">JI744_05710</name>
</gene>
<evidence type="ECO:0000256" key="4">
    <source>
        <dbReference type="ARBA" id="ARBA00022989"/>
    </source>
</evidence>
<feature type="domain" description="EamA" evidence="7">
    <location>
        <begin position="10"/>
        <end position="141"/>
    </location>
</feature>
<comment type="caution">
    <text evidence="8">The sequence shown here is derived from an EMBL/GenBank/DDBJ whole genome shotgun (WGS) entry which is preliminary data.</text>
</comment>
<evidence type="ECO:0000259" key="7">
    <source>
        <dbReference type="Pfam" id="PF00892"/>
    </source>
</evidence>
<dbReference type="EMBL" id="JAESVP010000002">
    <property type="protein sequence ID" value="MBL4927599.1"/>
    <property type="molecule type" value="Genomic_DNA"/>
</dbReference>
<feature type="transmembrane region" description="Helical" evidence="6">
    <location>
        <begin position="265"/>
        <end position="282"/>
    </location>
</feature>
<evidence type="ECO:0000256" key="6">
    <source>
        <dbReference type="SAM" id="Phobius"/>
    </source>
</evidence>
<dbReference type="SUPFAM" id="SSF103481">
    <property type="entry name" value="Multidrug resistance efflux transporter EmrE"/>
    <property type="match status" value="2"/>
</dbReference>
<evidence type="ECO:0000313" key="9">
    <source>
        <dbReference type="Proteomes" id="UP000619033"/>
    </source>
</evidence>
<keyword evidence="9" id="KW-1185">Reference proteome</keyword>
<evidence type="ECO:0000256" key="2">
    <source>
        <dbReference type="ARBA" id="ARBA00009853"/>
    </source>
</evidence>
<feature type="transmembrane region" description="Helical" evidence="6">
    <location>
        <begin position="150"/>
        <end position="169"/>
    </location>
</feature>
<dbReference type="PANTHER" id="PTHR22911:SF6">
    <property type="entry name" value="SOLUTE CARRIER FAMILY 35 MEMBER G1"/>
    <property type="match status" value="1"/>
</dbReference>
<keyword evidence="4 6" id="KW-1133">Transmembrane helix</keyword>
<feature type="transmembrane region" description="Helical" evidence="6">
    <location>
        <begin position="12"/>
        <end position="31"/>
    </location>
</feature>
<feature type="transmembrane region" description="Helical" evidence="6">
    <location>
        <begin position="181"/>
        <end position="201"/>
    </location>
</feature>
<dbReference type="RefSeq" id="WP_202658721.1">
    <property type="nucleotide sequence ID" value="NZ_JAESVP010000002.1"/>
</dbReference>
<dbReference type="AlphaFoldDB" id="A0A8J7MRS3"/>
<reference evidence="8" key="1">
    <citation type="submission" date="2021-01" db="EMBL/GenBank/DDBJ databases">
        <title>Genome seq and assembly of Tabrizicola sp. KVB23.</title>
        <authorList>
            <person name="Chhetri G."/>
        </authorList>
    </citation>
    <scope>NUCLEOTIDE SEQUENCE</scope>
    <source>
        <strain evidence="8">KVB23</strain>
    </source>
</reference>
<keyword evidence="3 6" id="KW-0812">Transmembrane</keyword>
<proteinExistence type="inferred from homology"/>
<comment type="similarity">
    <text evidence="2">Belongs to the drug/metabolite transporter (DMT) superfamily. 10 TMS drug/metabolite exporter (DME) (TC 2.A.7.3) family.</text>
</comment>
<organism evidence="8 9">
    <name type="scientific">Fuscibacter oryzae</name>
    <dbReference type="NCBI Taxonomy" id="2803939"/>
    <lineage>
        <taxon>Bacteria</taxon>
        <taxon>Pseudomonadati</taxon>
        <taxon>Pseudomonadota</taxon>
        <taxon>Alphaproteobacteria</taxon>
        <taxon>Rhodobacterales</taxon>
        <taxon>Paracoccaceae</taxon>
        <taxon>Fuscibacter</taxon>
    </lineage>
</organism>
<dbReference type="GO" id="GO:0016020">
    <property type="term" value="C:membrane"/>
    <property type="evidence" value="ECO:0007669"/>
    <property type="project" value="UniProtKB-SubCell"/>
</dbReference>
<dbReference type="Proteomes" id="UP000619033">
    <property type="component" value="Unassembled WGS sequence"/>
</dbReference>
<protein>
    <submittedName>
        <fullName evidence="8">DMT family transporter</fullName>
    </submittedName>
</protein>
<evidence type="ECO:0000256" key="5">
    <source>
        <dbReference type="ARBA" id="ARBA00023136"/>
    </source>
</evidence>
<feature type="transmembrane region" description="Helical" evidence="6">
    <location>
        <begin position="213"/>
        <end position="232"/>
    </location>
</feature>
<sequence>MESRANHLKAAAWMTGSIAAFTVMAVAGRALAGRHDVFEILTWRSAVGFVLVVLAGAATGQLRTVSTRRLGGHLLRNSLHFAGQNLWFWALTVIPLAQLFALEFTSPLWIILLAPVFLGERLTASRALSVALGLVGVLIITRPGAVPPSWGLAAAAGSAVFFALTSILTKRLSYDVSVTGILFWLTGMQFVLGLACAALDGHVKLPDSGTAPLLALIGLCGVVAHLSLTSALRLAPASFVMPIDFLRLPIAAILAAVIYGEPLEPFVLIGGAVVLLGIWVNLRTQFGQKPTV</sequence>
<feature type="transmembrane region" description="Helical" evidence="6">
    <location>
        <begin position="86"/>
        <end position="112"/>
    </location>
</feature>
<keyword evidence="5 6" id="KW-0472">Membrane</keyword>